<organism evidence="2 3">
    <name type="scientific">Microbacterium invictum</name>
    <dbReference type="NCBI Taxonomy" id="515415"/>
    <lineage>
        <taxon>Bacteria</taxon>
        <taxon>Bacillati</taxon>
        <taxon>Actinomycetota</taxon>
        <taxon>Actinomycetes</taxon>
        <taxon>Micrococcales</taxon>
        <taxon>Microbacteriaceae</taxon>
        <taxon>Microbacterium</taxon>
    </lineage>
</organism>
<reference evidence="2 3" key="1">
    <citation type="submission" date="2023-06" db="EMBL/GenBank/DDBJ databases">
        <title>Rock-solubilizing bacteria, Microbacterium invictum, promotes re-establishment of vegetation in rocky wasteland by accelerating rock bio-weathering and reshaping soil bacterial community.</title>
        <authorList>
            <person name="Liu C."/>
        </authorList>
    </citation>
    <scope>NUCLEOTIDE SEQUENCE [LARGE SCALE GENOMIC DNA]</scope>
    <source>
        <strain evidence="2 3">X-18</strain>
    </source>
</reference>
<evidence type="ECO:0000256" key="1">
    <source>
        <dbReference type="PIRNR" id="PIRNR006221"/>
    </source>
</evidence>
<name>A0ABZ0VB12_9MICO</name>
<dbReference type="EMBL" id="CP139779">
    <property type="protein sequence ID" value="WQB69315.1"/>
    <property type="molecule type" value="Genomic_DNA"/>
</dbReference>
<evidence type="ECO:0000313" key="2">
    <source>
        <dbReference type="EMBL" id="WQB69315.1"/>
    </source>
</evidence>
<dbReference type="Proteomes" id="UP001324533">
    <property type="component" value="Chromosome"/>
</dbReference>
<dbReference type="PANTHER" id="PTHR12149:SF8">
    <property type="entry name" value="PROTEIN-RIBULOSAMINE 3-KINASE"/>
    <property type="match status" value="1"/>
</dbReference>
<dbReference type="InterPro" id="IPR016477">
    <property type="entry name" value="Fructo-/Ketosamine-3-kinase"/>
</dbReference>
<keyword evidence="3" id="KW-1185">Reference proteome</keyword>
<dbReference type="Gene3D" id="1.10.510.10">
    <property type="entry name" value="Transferase(Phosphotransferase) domain 1"/>
    <property type="match status" value="1"/>
</dbReference>
<dbReference type="Gene3D" id="3.30.200.20">
    <property type="entry name" value="Phosphorylase Kinase, domain 1"/>
    <property type="match status" value="1"/>
</dbReference>
<dbReference type="RefSeq" id="WP_322409433.1">
    <property type="nucleotide sequence ID" value="NZ_CP139779.1"/>
</dbReference>
<dbReference type="PIRSF" id="PIRSF006221">
    <property type="entry name" value="Ketosamine-3-kinase"/>
    <property type="match status" value="1"/>
</dbReference>
<dbReference type="SUPFAM" id="SSF56112">
    <property type="entry name" value="Protein kinase-like (PK-like)"/>
    <property type="match status" value="1"/>
</dbReference>
<evidence type="ECO:0000313" key="3">
    <source>
        <dbReference type="Proteomes" id="UP001324533"/>
    </source>
</evidence>
<comment type="similarity">
    <text evidence="1">Belongs to the fructosamine kinase family.</text>
</comment>
<proteinExistence type="inferred from homology"/>
<sequence>MSAGGGTTFRKERSDAPDGFFAAEAAGLRWLAEARGVRTAQVVAVESAAIELERLQTAGPDRAAARAFGRALAVTHDAGALAYGSPPPGVEALFIGARPQPAAAEKTWGAFYARDRVLPFLAPAVAAGFLTETEAHVVREACAAIARGVFDDGDVPARLHGDLWHGNVLWTPDGVVLIDPAAHGGHRETDLAMLDLFGCPFLEDILAGYDERHPLADGWRDRIPVHQLHPLAVHAAGHGRHYGRAVTDAARQTLALV</sequence>
<dbReference type="InterPro" id="IPR011009">
    <property type="entry name" value="Kinase-like_dom_sf"/>
</dbReference>
<dbReference type="Pfam" id="PF03881">
    <property type="entry name" value="Fructosamin_kin"/>
    <property type="match status" value="1"/>
</dbReference>
<keyword evidence="1" id="KW-0808">Transferase</keyword>
<dbReference type="Gene3D" id="1.20.1270.240">
    <property type="match status" value="1"/>
</dbReference>
<gene>
    <name evidence="2" type="ORF">T9R20_11435</name>
</gene>
<keyword evidence="1 2" id="KW-0418">Kinase</keyword>
<accession>A0ABZ0VB12</accession>
<protein>
    <submittedName>
        <fullName evidence="2">Fructosamine kinase family protein</fullName>
    </submittedName>
</protein>
<dbReference type="GO" id="GO:0016301">
    <property type="term" value="F:kinase activity"/>
    <property type="evidence" value="ECO:0007669"/>
    <property type="project" value="UniProtKB-KW"/>
</dbReference>
<dbReference type="PANTHER" id="PTHR12149">
    <property type="entry name" value="FRUCTOSAMINE 3 KINASE-RELATED PROTEIN"/>
    <property type="match status" value="1"/>
</dbReference>